<sequence>MNCCPAPLASLDSAPGLGSAGMWAVHPRHVNPLSLSPPRCPPSLPSICGSPKPACSFSKLVGLWVSVPTCCPAPAGTGTAEPHWASGLPQSPPSVLLLRAPPLWALWCPPRWLNAVSRACSCGLWQVTQQQLPSPSGATPASGGLLTSGLWV</sequence>
<reference evidence="1 2" key="1">
    <citation type="journal article" date="2020" name="Nature">
        <title>Six reference-quality genomes reveal evolution of bat adaptations.</title>
        <authorList>
            <person name="Jebb D."/>
            <person name="Huang Z."/>
            <person name="Pippel M."/>
            <person name="Hughes G.M."/>
            <person name="Lavrichenko K."/>
            <person name="Devanna P."/>
            <person name="Winkler S."/>
            <person name="Jermiin L.S."/>
            <person name="Skirmuntt E.C."/>
            <person name="Katzourakis A."/>
            <person name="Burkitt-Gray L."/>
            <person name="Ray D.A."/>
            <person name="Sullivan K.A.M."/>
            <person name="Roscito J.G."/>
            <person name="Kirilenko B.M."/>
            <person name="Davalos L.M."/>
            <person name="Corthals A.P."/>
            <person name="Power M.L."/>
            <person name="Jones G."/>
            <person name="Ransome R.D."/>
            <person name="Dechmann D.K.N."/>
            <person name="Locatelli A.G."/>
            <person name="Puechmaille S.J."/>
            <person name="Fedrigo O."/>
            <person name="Jarvis E.D."/>
            <person name="Hiller M."/>
            <person name="Vernes S.C."/>
            <person name="Myers E.W."/>
            <person name="Teeling E.C."/>
        </authorList>
    </citation>
    <scope>NUCLEOTIDE SEQUENCE [LARGE SCALE GENOMIC DNA]</scope>
    <source>
        <strain evidence="1">MMyoMyo1</strain>
        <tissue evidence="1">Flight muscle</tissue>
    </source>
</reference>
<accession>A0A7J7WHU3</accession>
<evidence type="ECO:0000313" key="1">
    <source>
        <dbReference type="EMBL" id="KAF6336984.1"/>
    </source>
</evidence>
<evidence type="ECO:0000313" key="2">
    <source>
        <dbReference type="Proteomes" id="UP000527355"/>
    </source>
</evidence>
<proteinExistence type="predicted"/>
<comment type="caution">
    <text evidence="1">The sequence shown here is derived from an EMBL/GenBank/DDBJ whole genome shotgun (WGS) entry which is preliminary data.</text>
</comment>
<keyword evidence="2" id="KW-1185">Reference proteome</keyword>
<dbReference type="AlphaFoldDB" id="A0A7J7WHU3"/>
<protein>
    <submittedName>
        <fullName evidence="1">Uncharacterized protein</fullName>
    </submittedName>
</protein>
<organism evidence="1 2">
    <name type="scientific">Myotis myotis</name>
    <name type="common">Greater mouse-eared bat</name>
    <name type="synonym">Vespertilio myotis</name>
    <dbReference type="NCBI Taxonomy" id="51298"/>
    <lineage>
        <taxon>Eukaryota</taxon>
        <taxon>Metazoa</taxon>
        <taxon>Chordata</taxon>
        <taxon>Craniata</taxon>
        <taxon>Vertebrata</taxon>
        <taxon>Euteleostomi</taxon>
        <taxon>Mammalia</taxon>
        <taxon>Eutheria</taxon>
        <taxon>Laurasiatheria</taxon>
        <taxon>Chiroptera</taxon>
        <taxon>Yangochiroptera</taxon>
        <taxon>Vespertilionidae</taxon>
        <taxon>Myotis</taxon>
    </lineage>
</organism>
<dbReference type="Proteomes" id="UP000527355">
    <property type="component" value="Unassembled WGS sequence"/>
</dbReference>
<dbReference type="EMBL" id="JABWUV010000008">
    <property type="protein sequence ID" value="KAF6336984.1"/>
    <property type="molecule type" value="Genomic_DNA"/>
</dbReference>
<gene>
    <name evidence="1" type="ORF">mMyoMyo1_012166</name>
</gene>
<name>A0A7J7WHU3_MYOMY</name>